<dbReference type="EMBL" id="KB008090">
    <property type="protein sequence ID" value="ELR13575.1"/>
    <property type="molecule type" value="Genomic_DNA"/>
</dbReference>
<accession>L8GKI8</accession>
<feature type="compositionally biased region" description="Basic and acidic residues" evidence="1">
    <location>
        <begin position="371"/>
        <end position="381"/>
    </location>
</feature>
<gene>
    <name evidence="2" type="ORF">ACA1_359140</name>
</gene>
<keyword evidence="3" id="KW-1185">Reference proteome</keyword>
<feature type="compositionally biased region" description="Low complexity" evidence="1">
    <location>
        <begin position="550"/>
        <end position="578"/>
    </location>
</feature>
<feature type="region of interest" description="Disordered" evidence="1">
    <location>
        <begin position="182"/>
        <end position="208"/>
    </location>
</feature>
<sequence>MSRITAARRSKSFAPAHFNAFIKKERPSWTAQYALPTQDEENHSVDDTNKHRKMGNRATDLARLRDESTNLQARIERFKVVAHEAAAKAQMINSGALTLRARHAPSISAITRPPPRHRACWPSSVSYRCTSTSAQRARRQLSPVVAPPAPPTPSPHPASLTKTESKHTLSLGDFLATIPGEHRANTLRKRKAAPPASPPARGEEEESVAKEEAEAILSSPVLKRRLQDALLAQIEADRETTSVTISITISSTSAAGETDSSRPEETASEANEEEGEEEEVVVAAVEEVVVLERNTRAHKSVDKHVDEGMLKRKDIVVRKKKKADLRDEEEEDDEDEDEAKRKGKKRKTASSFLASIIHPKKKMKKSKRARKERECVADEAKANEKKVNMAAAIIEQEKHDQRVAYIKRKIEERYGVVRREAKRSGKRVRIQEPNAAVVAVPQPPSSEGKQTGEAREKVVCNETTSAVEGGGRRRRAVTVEEVTSEMASAIAGARQPLIKQRGVILLDKENLGNVADVGETKKEMVTKNNKTKTDTDTDDTKKRKTKKATRNISSSSASLTSSSASASSSGSAILVSSAGGRGVDVPRRPLQPRN</sequence>
<feature type="compositionally biased region" description="Basic and acidic residues" evidence="1">
    <location>
        <begin position="450"/>
        <end position="459"/>
    </location>
</feature>
<dbReference type="GeneID" id="14914115"/>
<dbReference type="KEGG" id="acan:ACA1_359140"/>
<feature type="compositionally biased region" description="Basic residues" evidence="1">
    <location>
        <begin position="358"/>
        <end position="370"/>
    </location>
</feature>
<reference evidence="2 3" key="1">
    <citation type="journal article" date="2013" name="Genome Biol.">
        <title>Genome of Acanthamoeba castellanii highlights extensive lateral gene transfer and early evolution of tyrosine kinase signaling.</title>
        <authorList>
            <person name="Clarke M."/>
            <person name="Lohan A.J."/>
            <person name="Liu B."/>
            <person name="Lagkouvardos I."/>
            <person name="Roy S."/>
            <person name="Zafar N."/>
            <person name="Bertelli C."/>
            <person name="Schilde C."/>
            <person name="Kianianmomeni A."/>
            <person name="Burglin T.R."/>
            <person name="Frech C."/>
            <person name="Turcotte B."/>
            <person name="Kopec K.O."/>
            <person name="Synnott J.M."/>
            <person name="Choo C."/>
            <person name="Paponov I."/>
            <person name="Finkler A."/>
            <person name="Soon Heng Tan C."/>
            <person name="Hutchins A.P."/>
            <person name="Weinmeier T."/>
            <person name="Rattei T."/>
            <person name="Chu J.S."/>
            <person name="Gimenez G."/>
            <person name="Irimia M."/>
            <person name="Rigden D.J."/>
            <person name="Fitzpatrick D.A."/>
            <person name="Lorenzo-Morales J."/>
            <person name="Bateman A."/>
            <person name="Chiu C.H."/>
            <person name="Tang P."/>
            <person name="Hegemann P."/>
            <person name="Fromm H."/>
            <person name="Raoult D."/>
            <person name="Greub G."/>
            <person name="Miranda-Saavedra D."/>
            <person name="Chen N."/>
            <person name="Nash P."/>
            <person name="Ginger M.L."/>
            <person name="Horn M."/>
            <person name="Schaap P."/>
            <person name="Caler L."/>
            <person name="Loftus B."/>
        </authorList>
    </citation>
    <scope>NUCLEOTIDE SEQUENCE [LARGE SCALE GENOMIC DNA]</scope>
    <source>
        <strain evidence="2 3">Neff</strain>
    </source>
</reference>
<evidence type="ECO:0000256" key="1">
    <source>
        <dbReference type="SAM" id="MobiDB-lite"/>
    </source>
</evidence>
<feature type="region of interest" description="Disordered" evidence="1">
    <location>
        <begin position="434"/>
        <end position="475"/>
    </location>
</feature>
<feature type="compositionally biased region" description="Acidic residues" evidence="1">
    <location>
        <begin position="326"/>
        <end position="337"/>
    </location>
</feature>
<feature type="compositionally biased region" description="Basic and acidic residues" evidence="1">
    <location>
        <begin position="518"/>
        <end position="541"/>
    </location>
</feature>
<feature type="region of interest" description="Disordered" evidence="1">
    <location>
        <begin position="248"/>
        <end position="281"/>
    </location>
</feature>
<dbReference type="VEuPathDB" id="AmoebaDB:ACA1_359140"/>
<name>L8GKI8_ACACF</name>
<feature type="region of interest" description="Disordered" evidence="1">
    <location>
        <begin position="509"/>
        <end position="594"/>
    </location>
</feature>
<proteinExistence type="predicted"/>
<evidence type="ECO:0000313" key="3">
    <source>
        <dbReference type="Proteomes" id="UP000011083"/>
    </source>
</evidence>
<feature type="region of interest" description="Disordered" evidence="1">
    <location>
        <begin position="131"/>
        <end position="166"/>
    </location>
</feature>
<feature type="compositionally biased region" description="Basic and acidic residues" evidence="1">
    <location>
        <begin position="40"/>
        <end position="49"/>
    </location>
</feature>
<evidence type="ECO:0000313" key="2">
    <source>
        <dbReference type="EMBL" id="ELR13575.1"/>
    </source>
</evidence>
<feature type="region of interest" description="Disordered" evidence="1">
    <location>
        <begin position="318"/>
        <end position="381"/>
    </location>
</feature>
<dbReference type="AlphaFoldDB" id="L8GKI8"/>
<feature type="compositionally biased region" description="Acidic residues" evidence="1">
    <location>
        <begin position="266"/>
        <end position="280"/>
    </location>
</feature>
<dbReference type="RefSeq" id="XP_004335588.1">
    <property type="nucleotide sequence ID" value="XM_004335540.1"/>
</dbReference>
<protein>
    <submittedName>
        <fullName evidence="2">Uncharacterized protein</fullName>
    </submittedName>
</protein>
<feature type="region of interest" description="Disordered" evidence="1">
    <location>
        <begin position="36"/>
        <end position="56"/>
    </location>
</feature>
<feature type="compositionally biased region" description="Pro residues" evidence="1">
    <location>
        <begin position="145"/>
        <end position="156"/>
    </location>
</feature>
<dbReference type="Proteomes" id="UP000011083">
    <property type="component" value="Unassembled WGS sequence"/>
</dbReference>
<organism evidence="2 3">
    <name type="scientific">Acanthamoeba castellanii (strain ATCC 30010 / Neff)</name>
    <dbReference type="NCBI Taxonomy" id="1257118"/>
    <lineage>
        <taxon>Eukaryota</taxon>
        <taxon>Amoebozoa</taxon>
        <taxon>Discosea</taxon>
        <taxon>Longamoebia</taxon>
        <taxon>Centramoebida</taxon>
        <taxon>Acanthamoebidae</taxon>
        <taxon>Acanthamoeba</taxon>
    </lineage>
</organism>